<dbReference type="CDD" id="cd06583">
    <property type="entry name" value="PGRP"/>
    <property type="match status" value="1"/>
</dbReference>
<evidence type="ECO:0000256" key="1">
    <source>
        <dbReference type="ARBA" id="ARBA00007553"/>
    </source>
</evidence>
<sequence>MNVPVSRRSVLRGAVLLGTAGALAPTPFGGSAAGAAATGHSTVDPTLTTGGSALTTGGTPAGGRVALGRVDQPVIANCATWGARPPSSPVSVVASRPNKIIVHHTAFPNSTDYSLAHAYANSREIQDLHMDGNGWLDSGQHFTNSRGGHLTEGRHGSLYALLHGQTMVQGAHCVGQNSQAIGIENDGIYVDVQPPQALWDSLVVFCAFTCQQYAIPASQIYGHKDFASTQCPGLLHDRLPELRSAVAARLG</sequence>
<dbReference type="InterPro" id="IPR036505">
    <property type="entry name" value="Amidase/PGRP_sf"/>
</dbReference>
<feature type="compositionally biased region" description="Low complexity" evidence="2">
    <location>
        <begin position="43"/>
        <end position="58"/>
    </location>
</feature>
<dbReference type="InterPro" id="IPR006311">
    <property type="entry name" value="TAT_signal"/>
</dbReference>
<accession>A0ABS2IKW7</accession>
<feature type="signal peptide" evidence="3">
    <location>
        <begin position="1"/>
        <end position="24"/>
    </location>
</feature>
<dbReference type="PANTHER" id="PTHR11022">
    <property type="entry name" value="PEPTIDOGLYCAN RECOGNITION PROTEIN"/>
    <property type="match status" value="1"/>
</dbReference>
<keyword evidence="3" id="KW-0732">Signal</keyword>
<dbReference type="SMART" id="SM00701">
    <property type="entry name" value="PGRP"/>
    <property type="match status" value="1"/>
</dbReference>
<feature type="chain" id="PRO_5046777504" evidence="3">
    <location>
        <begin position="25"/>
        <end position="251"/>
    </location>
</feature>
<evidence type="ECO:0000259" key="4">
    <source>
        <dbReference type="SMART" id="SM00701"/>
    </source>
</evidence>
<evidence type="ECO:0000256" key="3">
    <source>
        <dbReference type="SAM" id="SignalP"/>
    </source>
</evidence>
<dbReference type="EMBL" id="JAFEUC010000001">
    <property type="protein sequence ID" value="MBM7074908.1"/>
    <property type="molecule type" value="Genomic_DNA"/>
</dbReference>
<dbReference type="Pfam" id="PF01510">
    <property type="entry name" value="Amidase_2"/>
    <property type="match status" value="1"/>
</dbReference>
<feature type="domain" description="Peptidoglycan recognition protein family" evidence="4">
    <location>
        <begin position="73"/>
        <end position="227"/>
    </location>
</feature>
<evidence type="ECO:0000256" key="2">
    <source>
        <dbReference type="SAM" id="MobiDB-lite"/>
    </source>
</evidence>
<dbReference type="InterPro" id="IPR015510">
    <property type="entry name" value="PGRP"/>
</dbReference>
<evidence type="ECO:0000313" key="5">
    <source>
        <dbReference type="EMBL" id="MBM7074908.1"/>
    </source>
</evidence>
<feature type="region of interest" description="Disordered" evidence="2">
    <location>
        <begin position="43"/>
        <end position="62"/>
    </location>
</feature>
<comment type="similarity">
    <text evidence="1">Belongs to the N-acetylmuramoyl-L-alanine amidase 2 family.</text>
</comment>
<keyword evidence="6" id="KW-1185">Reference proteome</keyword>
<protein>
    <submittedName>
        <fullName evidence="5">N-acetylmuramoyl-L-alanine amidase</fullName>
    </submittedName>
</protein>
<evidence type="ECO:0000313" key="6">
    <source>
        <dbReference type="Proteomes" id="UP001518872"/>
    </source>
</evidence>
<gene>
    <name evidence="5" type="ORF">JQX11_00880</name>
</gene>
<dbReference type="SUPFAM" id="SSF55846">
    <property type="entry name" value="N-acetylmuramoyl-L-alanine amidase-like"/>
    <property type="match status" value="1"/>
</dbReference>
<dbReference type="InterPro" id="IPR006619">
    <property type="entry name" value="PGRP_domain_met/bac"/>
</dbReference>
<organism evidence="5 6">
    <name type="scientific">Micromonospora humida</name>
    <dbReference type="NCBI Taxonomy" id="2809018"/>
    <lineage>
        <taxon>Bacteria</taxon>
        <taxon>Bacillati</taxon>
        <taxon>Actinomycetota</taxon>
        <taxon>Actinomycetes</taxon>
        <taxon>Micromonosporales</taxon>
        <taxon>Micromonosporaceae</taxon>
        <taxon>Micromonospora</taxon>
    </lineage>
</organism>
<dbReference type="Proteomes" id="UP001518872">
    <property type="component" value="Unassembled WGS sequence"/>
</dbReference>
<reference evidence="5 6" key="1">
    <citation type="submission" date="2021-02" db="EMBL/GenBank/DDBJ databases">
        <authorList>
            <person name="Ra J.-S."/>
        </authorList>
    </citation>
    <scope>NUCLEOTIDE SEQUENCE [LARGE SCALE GENOMIC DNA]</scope>
    <source>
        <strain evidence="5 6">MMS20-R1-14</strain>
    </source>
</reference>
<dbReference type="RefSeq" id="WP_204922996.1">
    <property type="nucleotide sequence ID" value="NZ_JAFEUC010000001.1"/>
</dbReference>
<dbReference type="InterPro" id="IPR002502">
    <property type="entry name" value="Amidase_domain"/>
</dbReference>
<name>A0ABS2IKW7_9ACTN</name>
<dbReference type="Gene3D" id="3.40.80.10">
    <property type="entry name" value="Peptidoglycan recognition protein-like"/>
    <property type="match status" value="1"/>
</dbReference>
<dbReference type="PANTHER" id="PTHR11022:SF41">
    <property type="entry name" value="PEPTIDOGLYCAN-RECOGNITION PROTEIN LC-RELATED"/>
    <property type="match status" value="1"/>
</dbReference>
<dbReference type="PROSITE" id="PS51318">
    <property type="entry name" value="TAT"/>
    <property type="match status" value="1"/>
</dbReference>
<proteinExistence type="inferred from homology"/>
<comment type="caution">
    <text evidence="5">The sequence shown here is derived from an EMBL/GenBank/DDBJ whole genome shotgun (WGS) entry which is preliminary data.</text>
</comment>